<dbReference type="InterPro" id="IPR003594">
    <property type="entry name" value="HATPase_dom"/>
</dbReference>
<dbReference type="SMART" id="SM00387">
    <property type="entry name" value="HATPase_c"/>
    <property type="match status" value="1"/>
</dbReference>
<dbReference type="PRINTS" id="PR00344">
    <property type="entry name" value="BCTRLSENSOR"/>
</dbReference>
<keyword evidence="3" id="KW-0597">Phosphoprotein</keyword>
<dbReference type="SUPFAM" id="SSF47384">
    <property type="entry name" value="Homodimeric domain of signal transducing histidine kinase"/>
    <property type="match status" value="1"/>
</dbReference>
<evidence type="ECO:0000256" key="2">
    <source>
        <dbReference type="ARBA" id="ARBA00012438"/>
    </source>
</evidence>
<keyword evidence="6 11" id="KW-0418">Kinase</keyword>
<feature type="transmembrane region" description="Helical" evidence="9">
    <location>
        <begin position="275"/>
        <end position="294"/>
    </location>
</feature>
<dbReference type="GO" id="GO:0000155">
    <property type="term" value="F:phosphorelay sensor kinase activity"/>
    <property type="evidence" value="ECO:0007669"/>
    <property type="project" value="InterPro"/>
</dbReference>
<dbReference type="Pfam" id="PF00512">
    <property type="entry name" value="HisKA"/>
    <property type="match status" value="1"/>
</dbReference>
<evidence type="ECO:0000256" key="6">
    <source>
        <dbReference type="ARBA" id="ARBA00022777"/>
    </source>
</evidence>
<dbReference type="EMBL" id="JACNJZ010000066">
    <property type="protein sequence ID" value="MBC8317044.1"/>
    <property type="molecule type" value="Genomic_DNA"/>
</dbReference>
<dbReference type="SMART" id="SM00388">
    <property type="entry name" value="HisKA"/>
    <property type="match status" value="1"/>
</dbReference>
<comment type="caution">
    <text evidence="11">The sequence shown here is derived from an EMBL/GenBank/DDBJ whole genome shotgun (WGS) entry which is preliminary data.</text>
</comment>
<evidence type="ECO:0000256" key="7">
    <source>
        <dbReference type="ARBA" id="ARBA00022840"/>
    </source>
</evidence>
<dbReference type="GO" id="GO:0005524">
    <property type="term" value="F:ATP binding"/>
    <property type="evidence" value="ECO:0007669"/>
    <property type="project" value="UniProtKB-KW"/>
</dbReference>
<dbReference type="PROSITE" id="PS50109">
    <property type="entry name" value="HIS_KIN"/>
    <property type="match status" value="1"/>
</dbReference>
<name>A0A8J6TBL5_9BACT</name>
<comment type="catalytic activity">
    <reaction evidence="1">
        <text>ATP + protein L-histidine = ADP + protein N-phospho-L-histidine.</text>
        <dbReference type="EC" id="2.7.13.3"/>
    </reaction>
</comment>
<dbReference type="Proteomes" id="UP000614424">
    <property type="component" value="Unassembled WGS sequence"/>
</dbReference>
<dbReference type="Pfam" id="PF02518">
    <property type="entry name" value="HATPase_c"/>
    <property type="match status" value="1"/>
</dbReference>
<dbReference type="InterPro" id="IPR036097">
    <property type="entry name" value="HisK_dim/P_sf"/>
</dbReference>
<dbReference type="InterPro" id="IPR005467">
    <property type="entry name" value="His_kinase_dom"/>
</dbReference>
<dbReference type="CDD" id="cd00082">
    <property type="entry name" value="HisKA"/>
    <property type="match status" value="1"/>
</dbReference>
<keyword evidence="9" id="KW-1133">Transmembrane helix</keyword>
<organism evidence="11 12">
    <name type="scientific">Candidatus Desulfobia pelagia</name>
    <dbReference type="NCBI Taxonomy" id="2841692"/>
    <lineage>
        <taxon>Bacteria</taxon>
        <taxon>Pseudomonadati</taxon>
        <taxon>Thermodesulfobacteriota</taxon>
        <taxon>Desulfobulbia</taxon>
        <taxon>Desulfobulbales</taxon>
        <taxon>Desulfobulbaceae</taxon>
        <taxon>Candidatus Desulfobia</taxon>
    </lineage>
</organism>
<keyword evidence="9" id="KW-0812">Transmembrane</keyword>
<dbReference type="InterPro" id="IPR036890">
    <property type="entry name" value="HATPase_C_sf"/>
</dbReference>
<keyword evidence="7" id="KW-0067">ATP-binding</keyword>
<evidence type="ECO:0000256" key="3">
    <source>
        <dbReference type="ARBA" id="ARBA00022553"/>
    </source>
</evidence>
<dbReference type="SUPFAM" id="SSF55874">
    <property type="entry name" value="ATPase domain of HSP90 chaperone/DNA topoisomerase II/histidine kinase"/>
    <property type="match status" value="1"/>
</dbReference>
<evidence type="ECO:0000313" key="11">
    <source>
        <dbReference type="EMBL" id="MBC8317044.1"/>
    </source>
</evidence>
<feature type="domain" description="Histidine kinase" evidence="10">
    <location>
        <begin position="326"/>
        <end position="532"/>
    </location>
</feature>
<dbReference type="PANTHER" id="PTHR43065:SF10">
    <property type="entry name" value="PEROXIDE STRESS-ACTIVATED HISTIDINE KINASE MAK3"/>
    <property type="match status" value="1"/>
</dbReference>
<keyword evidence="4" id="KW-0808">Transferase</keyword>
<accession>A0A8J6TBL5</accession>
<protein>
    <recommendedName>
        <fullName evidence="2">histidine kinase</fullName>
        <ecNumber evidence="2">2.7.13.3</ecNumber>
    </recommendedName>
</protein>
<keyword evidence="8" id="KW-0902">Two-component regulatory system</keyword>
<dbReference type="Gene3D" id="1.10.287.130">
    <property type="match status" value="1"/>
</dbReference>
<dbReference type="AlphaFoldDB" id="A0A8J6TBL5"/>
<dbReference type="InterPro" id="IPR003661">
    <property type="entry name" value="HisK_dim/P_dom"/>
</dbReference>
<proteinExistence type="predicted"/>
<keyword evidence="5" id="KW-0547">Nucleotide-binding</keyword>
<feature type="transmembrane region" description="Helical" evidence="9">
    <location>
        <begin position="29"/>
        <end position="47"/>
    </location>
</feature>
<dbReference type="InterPro" id="IPR004358">
    <property type="entry name" value="Sig_transdc_His_kin-like_C"/>
</dbReference>
<reference evidence="11 12" key="1">
    <citation type="submission" date="2020-08" db="EMBL/GenBank/DDBJ databases">
        <title>Bridging the membrane lipid divide: bacteria of the FCB group superphylum have the potential to synthesize archaeal ether lipids.</title>
        <authorList>
            <person name="Villanueva L."/>
            <person name="Von Meijenfeldt F.A.B."/>
            <person name="Westbye A.B."/>
            <person name="Yadav S."/>
            <person name="Hopmans E.C."/>
            <person name="Dutilh B.E."/>
            <person name="Sinninghe Damste J.S."/>
        </authorList>
    </citation>
    <scope>NUCLEOTIDE SEQUENCE [LARGE SCALE GENOMIC DNA]</scope>
    <source>
        <strain evidence="11">NIOZ-UU47</strain>
    </source>
</reference>
<evidence type="ECO:0000256" key="8">
    <source>
        <dbReference type="ARBA" id="ARBA00023012"/>
    </source>
</evidence>
<sequence>MAFLDHSEAHNSQDRKIPALFHYLPGWKGNLFLFILLILCSLGYFYYQMVLVNKSFQKYSSELAIIVSGVVRLNIETTVLSQQSVEEIMEIFLGNSADFVGYLDAIEPLSTPEITAFSEEARLAGIRLVRDREIIVDGPVGWLPEDYLCSKVGVGLQHLADQHMYTLSIPSFSNSDNGNGCIVIGMPANRIEELREKSGLDTLISSLTGLPGIEHIRIVSEKEDARLNDKPTIKMVAVDRNPVAETRLSLGDDTLIVGFDARRFSKRIKVLRREFFLFITVLGMLGSFFSWLLYRYQAAEKRRTRDFERRLARQHEEASLGRAAATIAHEVRNPLNAISIGLQRLQLEAAALSPEHHQLLHSMETAVQRTNRIVSDLQKYTRAVVLNEQKVNITEILKSVVTLYDQQCRDQGVEITGNFESNIFVKGDPELLGQVFENLVKNAIEAQPDGGFLQAQLLSENEQVTVVLKNRGVTVSDMDFDKITEPYFTTKTKGCGLGLAISKRIVEAHDGRMVIETDVNNATFIVTVQLRAAD</sequence>
<evidence type="ECO:0000259" key="10">
    <source>
        <dbReference type="PROSITE" id="PS50109"/>
    </source>
</evidence>
<evidence type="ECO:0000256" key="4">
    <source>
        <dbReference type="ARBA" id="ARBA00022679"/>
    </source>
</evidence>
<evidence type="ECO:0000313" key="12">
    <source>
        <dbReference type="Proteomes" id="UP000614424"/>
    </source>
</evidence>
<evidence type="ECO:0000256" key="9">
    <source>
        <dbReference type="SAM" id="Phobius"/>
    </source>
</evidence>
<gene>
    <name evidence="11" type="ORF">H8E41_04000</name>
</gene>
<dbReference type="Gene3D" id="3.30.565.10">
    <property type="entry name" value="Histidine kinase-like ATPase, C-terminal domain"/>
    <property type="match status" value="1"/>
</dbReference>
<dbReference type="PANTHER" id="PTHR43065">
    <property type="entry name" value="SENSOR HISTIDINE KINASE"/>
    <property type="match status" value="1"/>
</dbReference>
<dbReference type="EC" id="2.7.13.3" evidence="2"/>
<evidence type="ECO:0000256" key="1">
    <source>
        <dbReference type="ARBA" id="ARBA00000085"/>
    </source>
</evidence>
<keyword evidence="9" id="KW-0472">Membrane</keyword>
<evidence type="ECO:0000256" key="5">
    <source>
        <dbReference type="ARBA" id="ARBA00022741"/>
    </source>
</evidence>